<keyword evidence="1" id="KW-1133">Transmembrane helix</keyword>
<accession>A0A813KRN8</accession>
<keyword evidence="1" id="KW-0472">Membrane</keyword>
<name>A0A813KRN8_POLGL</name>
<protein>
    <submittedName>
        <fullName evidence="2">Uncharacterized protein</fullName>
    </submittedName>
</protein>
<gene>
    <name evidence="2" type="ORF">PGLA2088_LOCUS37544</name>
</gene>
<dbReference type="EMBL" id="CAJNNW010032494">
    <property type="protein sequence ID" value="CAE8713457.1"/>
    <property type="molecule type" value="Genomic_DNA"/>
</dbReference>
<organism evidence="2 3">
    <name type="scientific">Polarella glacialis</name>
    <name type="common">Dinoflagellate</name>
    <dbReference type="NCBI Taxonomy" id="89957"/>
    <lineage>
        <taxon>Eukaryota</taxon>
        <taxon>Sar</taxon>
        <taxon>Alveolata</taxon>
        <taxon>Dinophyceae</taxon>
        <taxon>Suessiales</taxon>
        <taxon>Suessiaceae</taxon>
        <taxon>Polarella</taxon>
    </lineage>
</organism>
<dbReference type="AlphaFoldDB" id="A0A813KRN8"/>
<evidence type="ECO:0000256" key="1">
    <source>
        <dbReference type="SAM" id="Phobius"/>
    </source>
</evidence>
<proteinExistence type="predicted"/>
<sequence length="543" mass="59186">MLVPGSCTIRGGWQSQGQAAGGGSVAILVQAISIYLCSSLARPNRASLLSLLSSLLIARCLAMACSIPLAQWLLVAIAFQVLMRPGQSAVVVDRPGPEDADAESCLLQKPMQQHALTQADETGPRAARLQLASAEQEFERLSRWPEACNGPFGPPGPNATQKSAYCAIARETGNVYSGIINSPSSEKNMRPSDRYRFEHQVAISLTKTTVQDQTTKEFARRLHNLIVAGGWLNGVAAPEALTNAFGPKCSLQWQGFVNNKSSTIETVLLKNGNIREIWGLANCLINNLPVLEDIFMKANASFFEGALGAAAGARAFAVVQERKAQVLATTSMPGNVKYTFGIPDFLWPTKNSWANFGYGASLPQEVGGGVLWVGARNYTGCTETDLMTDSPDIFPPLSHREIEAQCEGNAPPCKLQWLCANYFNIVADSFYAERATRNGYRMVAGPSGTTANMFQLALSLGFTNDDLLAFRVVMTAWLVQLNDHSLIETILAAEAQMPSEYSMQWGRKSSDHDKWPDFQRIWPKGTTLQTSWGPVFESFDFLP</sequence>
<evidence type="ECO:0000313" key="3">
    <source>
        <dbReference type="Proteomes" id="UP000626109"/>
    </source>
</evidence>
<evidence type="ECO:0000313" key="2">
    <source>
        <dbReference type="EMBL" id="CAE8713457.1"/>
    </source>
</evidence>
<feature type="transmembrane region" description="Helical" evidence="1">
    <location>
        <begin position="20"/>
        <end position="41"/>
    </location>
</feature>
<reference evidence="2" key="1">
    <citation type="submission" date="2021-02" db="EMBL/GenBank/DDBJ databases">
        <authorList>
            <person name="Dougan E. K."/>
            <person name="Rhodes N."/>
            <person name="Thang M."/>
            <person name="Chan C."/>
        </authorList>
    </citation>
    <scope>NUCLEOTIDE SEQUENCE</scope>
</reference>
<feature type="transmembrane region" description="Helical" evidence="1">
    <location>
        <begin position="48"/>
        <end position="74"/>
    </location>
</feature>
<keyword evidence="1" id="KW-0812">Transmembrane</keyword>
<dbReference type="Proteomes" id="UP000626109">
    <property type="component" value="Unassembled WGS sequence"/>
</dbReference>
<comment type="caution">
    <text evidence="2">The sequence shown here is derived from an EMBL/GenBank/DDBJ whole genome shotgun (WGS) entry which is preliminary data.</text>
</comment>